<dbReference type="EMBL" id="CP040896">
    <property type="protein sequence ID" value="QDA60637.1"/>
    <property type="molecule type" value="Genomic_DNA"/>
</dbReference>
<dbReference type="KEGG" id="hyj:FHG12_11225"/>
<feature type="domain" description="Secretion system C-terminal sorting" evidence="1">
    <location>
        <begin position="45"/>
        <end position="119"/>
    </location>
</feature>
<proteinExistence type="predicted"/>
<protein>
    <submittedName>
        <fullName evidence="2">T9SS type A sorting domain-containing protein</fullName>
    </submittedName>
</protein>
<dbReference type="Pfam" id="PF18962">
    <property type="entry name" value="Por_Secre_tail"/>
    <property type="match status" value="1"/>
</dbReference>
<gene>
    <name evidence="2" type="ORF">FHG12_11225</name>
</gene>
<name>A0A5B8A0L8_9BACT</name>
<dbReference type="AlphaFoldDB" id="A0A5B8A0L8"/>
<dbReference type="InterPro" id="IPR026444">
    <property type="entry name" value="Secre_tail"/>
</dbReference>
<dbReference type="NCBIfam" id="TIGR04183">
    <property type="entry name" value="Por_Secre_tail"/>
    <property type="match status" value="1"/>
</dbReference>
<keyword evidence="3" id="KW-1185">Reference proteome</keyword>
<evidence type="ECO:0000259" key="1">
    <source>
        <dbReference type="Pfam" id="PF18962"/>
    </source>
</evidence>
<dbReference type="OrthoDB" id="1443240at2"/>
<organism evidence="2 3">
    <name type="scientific">Hymenobacter jejuensis</name>
    <dbReference type="NCBI Taxonomy" id="2502781"/>
    <lineage>
        <taxon>Bacteria</taxon>
        <taxon>Pseudomonadati</taxon>
        <taxon>Bacteroidota</taxon>
        <taxon>Cytophagia</taxon>
        <taxon>Cytophagales</taxon>
        <taxon>Hymenobacteraceae</taxon>
        <taxon>Hymenobacter</taxon>
    </lineage>
</organism>
<sequence>MCLTETVANTVYYRLRQVDASGEAAYSPVRTVQVPAVARAFKADVFPNPYQDVVTVRFTPAGTGAVTLTAHDMLGHILFTKTIAVGEGTQDIPLPQATVLQAGVYYLTVQQGNQQQVLKMSHQ</sequence>
<accession>A0A5B8A0L8</accession>
<reference evidence="2 3" key="1">
    <citation type="submission" date="2019-06" db="EMBL/GenBank/DDBJ databases">
        <authorList>
            <person name="Srinivasan S."/>
        </authorList>
    </citation>
    <scope>NUCLEOTIDE SEQUENCE [LARGE SCALE GENOMIC DNA]</scope>
    <source>
        <strain evidence="2 3">17J68-5</strain>
    </source>
</reference>
<evidence type="ECO:0000313" key="2">
    <source>
        <dbReference type="EMBL" id="QDA60637.1"/>
    </source>
</evidence>
<dbReference type="Proteomes" id="UP000305398">
    <property type="component" value="Chromosome"/>
</dbReference>
<evidence type="ECO:0000313" key="3">
    <source>
        <dbReference type="Proteomes" id="UP000305398"/>
    </source>
</evidence>